<comment type="caution">
    <text evidence="2">The sequence shown here is derived from an EMBL/GenBank/DDBJ whole genome shotgun (WGS) entry which is preliminary data.</text>
</comment>
<proteinExistence type="predicted"/>
<evidence type="ECO:0000313" key="5">
    <source>
        <dbReference type="Proteomes" id="UP000233551"/>
    </source>
</evidence>
<name>A0A218VZU2_PUNGR</name>
<evidence type="ECO:0000313" key="2">
    <source>
        <dbReference type="EMBL" id="OWM65531.1"/>
    </source>
</evidence>
<keyword evidence="5" id="KW-1185">Reference proteome</keyword>
<gene>
    <name evidence="2" type="ORF">CDL15_Pgr023801</name>
    <name evidence="3" type="ORF">CRG98_004809</name>
</gene>
<protein>
    <submittedName>
        <fullName evidence="2">Uncharacterized protein</fullName>
    </submittedName>
</protein>
<feature type="compositionally biased region" description="Polar residues" evidence="1">
    <location>
        <begin position="42"/>
        <end position="53"/>
    </location>
</feature>
<dbReference type="Proteomes" id="UP000197138">
    <property type="component" value="Unassembled WGS sequence"/>
</dbReference>
<feature type="compositionally biased region" description="Basic residues" evidence="1">
    <location>
        <begin position="11"/>
        <end position="20"/>
    </location>
</feature>
<dbReference type="EMBL" id="PGOL01000193">
    <property type="protein sequence ID" value="PKI74791.1"/>
    <property type="molecule type" value="Genomic_DNA"/>
</dbReference>
<reference evidence="2" key="2">
    <citation type="submission" date="2017-06" db="EMBL/GenBank/DDBJ databases">
        <title>The pomegranate genome and the genomics of punicalagin biosynthesis.</title>
        <authorList>
            <person name="Xu C."/>
        </authorList>
    </citation>
    <scope>NUCLEOTIDE SEQUENCE [LARGE SCALE GENOMIC DNA]</scope>
    <source>
        <tissue evidence="2">Fresh leaf</tissue>
    </source>
</reference>
<reference evidence="3 5" key="3">
    <citation type="submission" date="2017-11" db="EMBL/GenBank/DDBJ databases">
        <title>De-novo sequencing of pomegranate (Punica granatum L.) genome.</title>
        <authorList>
            <person name="Akparov Z."/>
            <person name="Amiraslanov A."/>
            <person name="Hajiyeva S."/>
            <person name="Abbasov M."/>
            <person name="Kaur K."/>
            <person name="Hamwieh A."/>
            <person name="Solovyev V."/>
            <person name="Salamov A."/>
            <person name="Braich B."/>
            <person name="Kosarev P."/>
            <person name="Mahmoud A."/>
            <person name="Hajiyev E."/>
            <person name="Babayeva S."/>
            <person name="Izzatullayeva V."/>
            <person name="Mammadov A."/>
            <person name="Mammadov A."/>
            <person name="Sharifova S."/>
            <person name="Ojaghi J."/>
            <person name="Eynullazada K."/>
            <person name="Bayramov B."/>
            <person name="Abdulazimova A."/>
            <person name="Shahmuradov I."/>
        </authorList>
    </citation>
    <scope>NUCLEOTIDE SEQUENCE [LARGE SCALE GENOMIC DNA]</scope>
    <source>
        <strain evidence="3">AG2017</strain>
        <strain evidence="5">cv. AG2017</strain>
        <tissue evidence="3">Leaf</tissue>
    </source>
</reference>
<organism evidence="2 4">
    <name type="scientific">Punica granatum</name>
    <name type="common">Pomegranate</name>
    <dbReference type="NCBI Taxonomy" id="22663"/>
    <lineage>
        <taxon>Eukaryota</taxon>
        <taxon>Viridiplantae</taxon>
        <taxon>Streptophyta</taxon>
        <taxon>Embryophyta</taxon>
        <taxon>Tracheophyta</taxon>
        <taxon>Spermatophyta</taxon>
        <taxon>Magnoliopsida</taxon>
        <taxon>eudicotyledons</taxon>
        <taxon>Gunneridae</taxon>
        <taxon>Pentapetalae</taxon>
        <taxon>rosids</taxon>
        <taxon>malvids</taxon>
        <taxon>Myrtales</taxon>
        <taxon>Lythraceae</taxon>
        <taxon>Punica</taxon>
    </lineage>
</organism>
<dbReference type="AlphaFoldDB" id="A0A218VZU2"/>
<sequence length="94" mass="10276">MGVGIANRRPQALHRGRRYPQRTPTISMEGRGCRLAALTPNKLRTLSRRSSVDSGLRQPIGDPDPSTEVVGTHGGRRRPQLRGGGRRLATPTLN</sequence>
<feature type="region of interest" description="Disordered" evidence="1">
    <location>
        <begin position="1"/>
        <end position="26"/>
    </location>
</feature>
<evidence type="ECO:0000256" key="1">
    <source>
        <dbReference type="SAM" id="MobiDB-lite"/>
    </source>
</evidence>
<dbReference type="Proteomes" id="UP000233551">
    <property type="component" value="Unassembled WGS sequence"/>
</dbReference>
<accession>A0A218VZU2</accession>
<reference evidence="4" key="1">
    <citation type="journal article" date="2017" name="Plant J.">
        <title>The pomegranate (Punica granatum L.) genome and the genomics of punicalagin biosynthesis.</title>
        <authorList>
            <person name="Qin G."/>
            <person name="Xu C."/>
            <person name="Ming R."/>
            <person name="Tang H."/>
            <person name="Guyot R."/>
            <person name="Kramer E.M."/>
            <person name="Hu Y."/>
            <person name="Yi X."/>
            <person name="Qi Y."/>
            <person name="Xu X."/>
            <person name="Gao Z."/>
            <person name="Pan H."/>
            <person name="Jian J."/>
            <person name="Tian Y."/>
            <person name="Yue Z."/>
            <person name="Xu Y."/>
        </authorList>
    </citation>
    <scope>NUCLEOTIDE SEQUENCE [LARGE SCALE GENOMIC DNA]</scope>
    <source>
        <strain evidence="4">cv. Dabenzi</strain>
    </source>
</reference>
<dbReference type="EMBL" id="MTKT01005609">
    <property type="protein sequence ID" value="OWM65531.1"/>
    <property type="molecule type" value="Genomic_DNA"/>
</dbReference>
<feature type="region of interest" description="Disordered" evidence="1">
    <location>
        <begin position="42"/>
        <end position="94"/>
    </location>
</feature>
<evidence type="ECO:0000313" key="4">
    <source>
        <dbReference type="Proteomes" id="UP000197138"/>
    </source>
</evidence>
<evidence type="ECO:0000313" key="3">
    <source>
        <dbReference type="EMBL" id="PKI74791.1"/>
    </source>
</evidence>